<dbReference type="InterPro" id="IPR036188">
    <property type="entry name" value="FAD/NAD-bd_sf"/>
</dbReference>
<dbReference type="Proteomes" id="UP001152320">
    <property type="component" value="Chromosome 5"/>
</dbReference>
<comment type="caution">
    <text evidence="7">The sequence shown here is derived from an EMBL/GenBank/DDBJ whole genome shotgun (WGS) entry which is preliminary data.</text>
</comment>
<keyword evidence="4" id="KW-0274">FAD</keyword>
<keyword evidence="8" id="KW-1185">Reference proteome</keyword>
<evidence type="ECO:0000259" key="6">
    <source>
        <dbReference type="Pfam" id="PF01266"/>
    </source>
</evidence>
<dbReference type="PANTHER" id="PTHR10961:SF7">
    <property type="entry name" value="FAD DEPENDENT OXIDOREDUCTASE DOMAIN-CONTAINING PROTEIN"/>
    <property type="match status" value="1"/>
</dbReference>
<evidence type="ECO:0000256" key="5">
    <source>
        <dbReference type="ARBA" id="ARBA00023002"/>
    </source>
</evidence>
<dbReference type="OrthoDB" id="424974at2759"/>
<name>A0A9Q1HDD2_HOLLE</name>
<feature type="domain" description="FAD dependent oxidoreductase" evidence="6">
    <location>
        <begin position="7"/>
        <end position="364"/>
    </location>
</feature>
<evidence type="ECO:0000313" key="7">
    <source>
        <dbReference type="EMBL" id="KAJ8041173.1"/>
    </source>
</evidence>
<proteinExistence type="inferred from homology"/>
<dbReference type="InterPro" id="IPR045170">
    <property type="entry name" value="MTOX"/>
</dbReference>
<keyword evidence="3" id="KW-0285">Flavoprotein</keyword>
<dbReference type="InterPro" id="IPR006076">
    <property type="entry name" value="FAD-dep_OxRdtase"/>
</dbReference>
<dbReference type="Pfam" id="PF01266">
    <property type="entry name" value="DAO"/>
    <property type="match status" value="1"/>
</dbReference>
<keyword evidence="5" id="KW-0560">Oxidoreductase</keyword>
<dbReference type="SUPFAM" id="SSF51905">
    <property type="entry name" value="FAD/NAD(P)-binding domain"/>
    <property type="match status" value="1"/>
</dbReference>
<evidence type="ECO:0000256" key="2">
    <source>
        <dbReference type="ARBA" id="ARBA00010989"/>
    </source>
</evidence>
<dbReference type="NCBIfam" id="NF008425">
    <property type="entry name" value="PRK11259.1"/>
    <property type="match status" value="1"/>
</dbReference>
<dbReference type="Gene3D" id="3.50.50.60">
    <property type="entry name" value="FAD/NAD(P)-binding domain"/>
    <property type="match status" value="1"/>
</dbReference>
<dbReference type="GO" id="GO:0008115">
    <property type="term" value="F:sarcosine oxidase activity"/>
    <property type="evidence" value="ECO:0007669"/>
    <property type="project" value="TreeGrafter"/>
</dbReference>
<dbReference type="Gene3D" id="3.30.9.10">
    <property type="entry name" value="D-Amino Acid Oxidase, subunit A, domain 2"/>
    <property type="match status" value="1"/>
</dbReference>
<protein>
    <submittedName>
        <fullName evidence="7">Peroxisomal sarcosine oxidase</fullName>
    </submittedName>
</protein>
<evidence type="ECO:0000256" key="3">
    <source>
        <dbReference type="ARBA" id="ARBA00022630"/>
    </source>
</evidence>
<dbReference type="GO" id="GO:0050660">
    <property type="term" value="F:flavin adenine dinucleotide binding"/>
    <property type="evidence" value="ECO:0007669"/>
    <property type="project" value="InterPro"/>
</dbReference>
<comment type="similarity">
    <text evidence="2">Belongs to the MSOX/MTOX family.</text>
</comment>
<evidence type="ECO:0000313" key="8">
    <source>
        <dbReference type="Proteomes" id="UP001152320"/>
    </source>
</evidence>
<reference evidence="7" key="1">
    <citation type="submission" date="2021-10" db="EMBL/GenBank/DDBJ databases">
        <title>Tropical sea cucumber genome reveals ecological adaptation and Cuvierian tubules defense mechanism.</title>
        <authorList>
            <person name="Chen T."/>
        </authorList>
    </citation>
    <scope>NUCLEOTIDE SEQUENCE</scope>
    <source>
        <strain evidence="7">Nanhai2018</strain>
        <tissue evidence="7">Muscle</tissue>
    </source>
</reference>
<organism evidence="7 8">
    <name type="scientific">Holothuria leucospilota</name>
    <name type="common">Black long sea cucumber</name>
    <name type="synonym">Mertensiothuria leucospilota</name>
    <dbReference type="NCBI Taxonomy" id="206669"/>
    <lineage>
        <taxon>Eukaryota</taxon>
        <taxon>Metazoa</taxon>
        <taxon>Echinodermata</taxon>
        <taxon>Eleutherozoa</taxon>
        <taxon>Echinozoa</taxon>
        <taxon>Holothuroidea</taxon>
        <taxon>Aspidochirotacea</taxon>
        <taxon>Aspidochirotida</taxon>
        <taxon>Holothuriidae</taxon>
        <taxon>Holothuria</taxon>
    </lineage>
</organism>
<evidence type="ECO:0000256" key="1">
    <source>
        <dbReference type="ARBA" id="ARBA00001974"/>
    </source>
</evidence>
<evidence type="ECO:0000256" key="4">
    <source>
        <dbReference type="ARBA" id="ARBA00022827"/>
    </source>
</evidence>
<dbReference type="SUPFAM" id="SSF54373">
    <property type="entry name" value="FAD-linked reductases, C-terminal domain"/>
    <property type="match status" value="1"/>
</dbReference>
<dbReference type="AlphaFoldDB" id="A0A9Q1HDD2"/>
<accession>A0A9Q1HDD2</accession>
<sequence>MEKSYYDYIVVGCGGVGSAALFRLARSTPGTQRVLGIEQFRLGHDHGGSQDHSRIIRYSYPGEHYVALARGAYEAWHEVEEESGIQLVYKAGGLDIAEIGTEGEVRMNAYQESMDKAGIEYEYLNGIQLHQKFPSFSPKTNTVALYQKDGGLVDAALGNAVHIQLARKYGADVLENTIVRNIARASDGKLMVSTSNGTFRCKKVVVTAGAWLNKVLKSVGVHIPVTVTQEQVTYFGTPHMKEFTHKKFPYIIHHTYEIYTLPIYKNSGFKIGIDAGGPSVSAETRTYTPDEKRVKFCEDFLEDILPRSLGPVLYTKTCLYTMTSDRNFVIDTAFRTGFPDVVICCGAGHVYKFAAVVGKILSQMALDQTVPYDLRTFTLDRPAITDPNFKKCFTMGNEKLKKDSVRPAQFPTKSKL</sequence>
<comment type="cofactor">
    <cofactor evidence="1">
        <name>FAD</name>
        <dbReference type="ChEBI" id="CHEBI:57692"/>
    </cofactor>
</comment>
<dbReference type="PANTHER" id="PTHR10961">
    <property type="entry name" value="PEROXISOMAL SARCOSINE OXIDASE"/>
    <property type="match status" value="1"/>
</dbReference>
<gene>
    <name evidence="7" type="ORF">HOLleu_11912</name>
</gene>
<dbReference type="EMBL" id="JAIZAY010000005">
    <property type="protein sequence ID" value="KAJ8041173.1"/>
    <property type="molecule type" value="Genomic_DNA"/>
</dbReference>